<dbReference type="PROSITE" id="PS00455">
    <property type="entry name" value="AMP_BINDING"/>
    <property type="match status" value="1"/>
</dbReference>
<dbReference type="InterPro" id="IPR045851">
    <property type="entry name" value="AMP-bd_C_sf"/>
</dbReference>
<comment type="caution">
    <text evidence="8">The sequence shown here is derived from an EMBL/GenBank/DDBJ whole genome shotgun (WGS) entry which is preliminary data.</text>
</comment>
<dbReference type="SUPFAM" id="SSF56801">
    <property type="entry name" value="Acetyl-CoA synthetase-like"/>
    <property type="match status" value="1"/>
</dbReference>
<dbReference type="InterPro" id="IPR025110">
    <property type="entry name" value="AMP-bd_C"/>
</dbReference>
<proteinExistence type="inferred from homology"/>
<keyword evidence="5" id="KW-0472">Membrane</keyword>
<keyword evidence="5" id="KW-1133">Transmembrane helix</keyword>
<keyword evidence="5" id="KW-0812">Transmembrane</keyword>
<evidence type="ECO:0000256" key="2">
    <source>
        <dbReference type="ARBA" id="ARBA00006432"/>
    </source>
</evidence>
<dbReference type="PANTHER" id="PTHR24096:SF149">
    <property type="entry name" value="AMP-BINDING DOMAIN-CONTAINING PROTEIN-RELATED"/>
    <property type="match status" value="1"/>
</dbReference>
<dbReference type="Pfam" id="PF00501">
    <property type="entry name" value="AMP-binding"/>
    <property type="match status" value="1"/>
</dbReference>
<dbReference type="GO" id="GO:0016405">
    <property type="term" value="F:CoA-ligase activity"/>
    <property type="evidence" value="ECO:0007669"/>
    <property type="project" value="TreeGrafter"/>
</dbReference>
<feature type="domain" description="AMP-binding enzyme C-terminal" evidence="7">
    <location>
        <begin position="422"/>
        <end position="499"/>
    </location>
</feature>
<evidence type="ECO:0000256" key="3">
    <source>
        <dbReference type="ARBA" id="ARBA00022598"/>
    </source>
</evidence>
<dbReference type="Proteomes" id="UP000801492">
    <property type="component" value="Unassembled WGS sequence"/>
</dbReference>
<gene>
    <name evidence="8" type="ORF">ILUMI_19103</name>
</gene>
<dbReference type="AlphaFoldDB" id="A0A8K0G5S3"/>
<dbReference type="InterPro" id="IPR000873">
    <property type="entry name" value="AMP-dep_synth/lig_dom"/>
</dbReference>
<dbReference type="Gene3D" id="3.30.300.30">
    <property type="match status" value="1"/>
</dbReference>
<dbReference type="Gene3D" id="3.40.50.12780">
    <property type="entry name" value="N-terminal domain of ligase-like"/>
    <property type="match status" value="1"/>
</dbReference>
<dbReference type="InterPro" id="IPR020845">
    <property type="entry name" value="AMP-binding_CS"/>
</dbReference>
<dbReference type="EMBL" id="VTPC01085308">
    <property type="protein sequence ID" value="KAF2887069.1"/>
    <property type="molecule type" value="Genomic_DNA"/>
</dbReference>
<evidence type="ECO:0000256" key="5">
    <source>
        <dbReference type="SAM" id="Phobius"/>
    </source>
</evidence>
<comment type="similarity">
    <text evidence="2">Belongs to the ATP-dependent AMP-binding enzyme family.</text>
</comment>
<evidence type="ECO:0000313" key="8">
    <source>
        <dbReference type="EMBL" id="KAF2887069.1"/>
    </source>
</evidence>
<protein>
    <submittedName>
        <fullName evidence="8">Uncharacterized protein</fullName>
    </submittedName>
</protein>
<name>A0A8K0G5S3_IGNLU</name>
<evidence type="ECO:0000259" key="6">
    <source>
        <dbReference type="Pfam" id="PF00501"/>
    </source>
</evidence>
<comment type="subcellular location">
    <subcellularLocation>
        <location evidence="1">Peroxisome</location>
    </subcellularLocation>
</comment>
<feature type="domain" description="AMP-dependent synthetase/ligase" evidence="6">
    <location>
        <begin position="4"/>
        <end position="372"/>
    </location>
</feature>
<feature type="transmembrane region" description="Helical" evidence="5">
    <location>
        <begin position="199"/>
        <end position="219"/>
    </location>
</feature>
<keyword evidence="9" id="KW-1185">Reference proteome</keyword>
<evidence type="ECO:0000256" key="1">
    <source>
        <dbReference type="ARBA" id="ARBA00004275"/>
    </source>
</evidence>
<keyword evidence="4" id="KW-0576">Peroxisome</keyword>
<dbReference type="Pfam" id="PF13193">
    <property type="entry name" value="AMP-binding_C"/>
    <property type="match status" value="1"/>
</dbReference>
<sequence length="512" mass="57562">MYFTQMQKHENKIVQIDVLTGEEDTFSSLLQRCIRTAITMRSKGISPNDIVTLCTFNHLNSIVPFISTFFIGAKVASLDPTLSLADTIHLLKQVTPKMIFVIPEAVEMIEKAVLEGISSDIEIVVFGETQKHTKFSDFLEPKTEEDNFQPVTPNSLQDTALILFSSGTSGLPKGICTSHYAFLSQTINIMRVGLDFNTILAFASLYWITAAILWSATLLGGTTRLVLPKFDPSVAWEAINKFKPTYMLLAPSQMLALHLQNKPEHFKTDSLKDIFITGVPIMKEHILEIRKALTNTRVTVAYGQSETVGIVSCFKPNNPKEINGIPYKPTSSGGGMPGMTLKVVHLETEEPLGPYQEGELRIKTKLQMNGYYNRDTSDAWDFDGWLKTGDIVYYDEEKCFYVVDRVKEMLKFQSWHVPPAVIENVLLTHPSIKTAVVIGIPHDIDGDHPLAVVILKEEHRGKVTPQDIAKYVEERVHDRQKLRGGVKIVDFIPTTPTGKIKRREIKKMILNK</sequence>
<keyword evidence="3" id="KW-0436">Ligase</keyword>
<dbReference type="OrthoDB" id="10253869at2759"/>
<evidence type="ECO:0000259" key="7">
    <source>
        <dbReference type="Pfam" id="PF13193"/>
    </source>
</evidence>
<accession>A0A8K0G5S3</accession>
<organism evidence="8 9">
    <name type="scientific">Ignelater luminosus</name>
    <name type="common">Cucubano</name>
    <name type="synonym">Pyrophorus luminosus</name>
    <dbReference type="NCBI Taxonomy" id="2038154"/>
    <lineage>
        <taxon>Eukaryota</taxon>
        <taxon>Metazoa</taxon>
        <taxon>Ecdysozoa</taxon>
        <taxon>Arthropoda</taxon>
        <taxon>Hexapoda</taxon>
        <taxon>Insecta</taxon>
        <taxon>Pterygota</taxon>
        <taxon>Neoptera</taxon>
        <taxon>Endopterygota</taxon>
        <taxon>Coleoptera</taxon>
        <taxon>Polyphaga</taxon>
        <taxon>Elateriformia</taxon>
        <taxon>Elateroidea</taxon>
        <taxon>Elateridae</taxon>
        <taxon>Agrypninae</taxon>
        <taxon>Pyrophorini</taxon>
        <taxon>Ignelater</taxon>
    </lineage>
</organism>
<evidence type="ECO:0000256" key="4">
    <source>
        <dbReference type="ARBA" id="ARBA00023140"/>
    </source>
</evidence>
<dbReference type="PANTHER" id="PTHR24096">
    <property type="entry name" value="LONG-CHAIN-FATTY-ACID--COA LIGASE"/>
    <property type="match status" value="1"/>
</dbReference>
<evidence type="ECO:0000313" key="9">
    <source>
        <dbReference type="Proteomes" id="UP000801492"/>
    </source>
</evidence>
<reference evidence="8" key="1">
    <citation type="submission" date="2019-08" db="EMBL/GenBank/DDBJ databases">
        <title>The genome of the North American firefly Photinus pyralis.</title>
        <authorList>
            <consortium name="Photinus pyralis genome working group"/>
            <person name="Fallon T.R."/>
            <person name="Sander Lower S.E."/>
            <person name="Weng J.-K."/>
        </authorList>
    </citation>
    <scope>NUCLEOTIDE SEQUENCE</scope>
    <source>
        <strain evidence="8">TRF0915ILg1</strain>
        <tissue evidence="8">Whole body</tissue>
    </source>
</reference>
<dbReference type="InterPro" id="IPR042099">
    <property type="entry name" value="ANL_N_sf"/>
</dbReference>
<dbReference type="GO" id="GO:0005777">
    <property type="term" value="C:peroxisome"/>
    <property type="evidence" value="ECO:0007669"/>
    <property type="project" value="UniProtKB-SubCell"/>
</dbReference>